<evidence type="ECO:0000313" key="1">
    <source>
        <dbReference type="EnsemblPlants" id="TuG1812G0700003156.01.T01.cds325965"/>
    </source>
</evidence>
<accession>A0A8R7V6E1</accession>
<dbReference type="Proteomes" id="UP000015106">
    <property type="component" value="Chromosome 7"/>
</dbReference>
<dbReference type="AlphaFoldDB" id="A0A8R7V6E1"/>
<reference evidence="2" key="1">
    <citation type="journal article" date="2013" name="Nature">
        <title>Draft genome of the wheat A-genome progenitor Triticum urartu.</title>
        <authorList>
            <person name="Ling H.Q."/>
            <person name="Zhao S."/>
            <person name="Liu D."/>
            <person name="Wang J."/>
            <person name="Sun H."/>
            <person name="Zhang C."/>
            <person name="Fan H."/>
            <person name="Li D."/>
            <person name="Dong L."/>
            <person name="Tao Y."/>
            <person name="Gao C."/>
            <person name="Wu H."/>
            <person name="Li Y."/>
            <person name="Cui Y."/>
            <person name="Guo X."/>
            <person name="Zheng S."/>
            <person name="Wang B."/>
            <person name="Yu K."/>
            <person name="Liang Q."/>
            <person name="Yang W."/>
            <person name="Lou X."/>
            <person name="Chen J."/>
            <person name="Feng M."/>
            <person name="Jian J."/>
            <person name="Zhang X."/>
            <person name="Luo G."/>
            <person name="Jiang Y."/>
            <person name="Liu J."/>
            <person name="Wang Z."/>
            <person name="Sha Y."/>
            <person name="Zhang B."/>
            <person name="Wu H."/>
            <person name="Tang D."/>
            <person name="Shen Q."/>
            <person name="Xue P."/>
            <person name="Zou S."/>
            <person name="Wang X."/>
            <person name="Liu X."/>
            <person name="Wang F."/>
            <person name="Yang Y."/>
            <person name="An X."/>
            <person name="Dong Z."/>
            <person name="Zhang K."/>
            <person name="Zhang X."/>
            <person name="Luo M.C."/>
            <person name="Dvorak J."/>
            <person name="Tong Y."/>
            <person name="Wang J."/>
            <person name="Yang H."/>
            <person name="Li Z."/>
            <person name="Wang D."/>
            <person name="Zhang A."/>
            <person name="Wang J."/>
        </authorList>
    </citation>
    <scope>NUCLEOTIDE SEQUENCE</scope>
    <source>
        <strain evidence="2">cv. G1812</strain>
    </source>
</reference>
<reference evidence="1" key="3">
    <citation type="submission" date="2022-06" db="UniProtKB">
        <authorList>
            <consortium name="EnsemblPlants"/>
        </authorList>
    </citation>
    <scope>IDENTIFICATION</scope>
</reference>
<proteinExistence type="predicted"/>
<name>A0A8R7V6E1_TRIUA</name>
<keyword evidence="2" id="KW-1185">Reference proteome</keyword>
<reference evidence="1" key="2">
    <citation type="submission" date="2018-03" db="EMBL/GenBank/DDBJ databases">
        <title>The Triticum urartu genome reveals the dynamic nature of wheat genome evolution.</title>
        <authorList>
            <person name="Ling H."/>
            <person name="Ma B."/>
            <person name="Shi X."/>
            <person name="Liu H."/>
            <person name="Dong L."/>
            <person name="Sun H."/>
            <person name="Cao Y."/>
            <person name="Gao Q."/>
            <person name="Zheng S."/>
            <person name="Li Y."/>
            <person name="Yu Y."/>
            <person name="Du H."/>
            <person name="Qi M."/>
            <person name="Li Y."/>
            <person name="Yu H."/>
            <person name="Cui Y."/>
            <person name="Wang N."/>
            <person name="Chen C."/>
            <person name="Wu H."/>
            <person name="Zhao Y."/>
            <person name="Zhang J."/>
            <person name="Li Y."/>
            <person name="Zhou W."/>
            <person name="Zhang B."/>
            <person name="Hu W."/>
            <person name="Eijk M."/>
            <person name="Tang J."/>
            <person name="Witsenboer H."/>
            <person name="Zhao S."/>
            <person name="Li Z."/>
            <person name="Zhang A."/>
            <person name="Wang D."/>
            <person name="Liang C."/>
        </authorList>
    </citation>
    <scope>NUCLEOTIDE SEQUENCE [LARGE SCALE GENOMIC DNA]</scope>
    <source>
        <strain evidence="1">cv. G1812</strain>
    </source>
</reference>
<sequence>MQNKNYNLLQFRCFEFFNLELFNDDSYLAPYYKIMDRQLGDCQSVLARCVVVFLLLR</sequence>
<dbReference type="EnsemblPlants" id="TuG1812G0700003156.01.T01">
    <property type="protein sequence ID" value="TuG1812G0700003156.01.T01.cds325965"/>
    <property type="gene ID" value="TuG1812G0700003156.01"/>
</dbReference>
<organism evidence="1 2">
    <name type="scientific">Triticum urartu</name>
    <name type="common">Red wild einkorn</name>
    <name type="synonym">Crithodium urartu</name>
    <dbReference type="NCBI Taxonomy" id="4572"/>
    <lineage>
        <taxon>Eukaryota</taxon>
        <taxon>Viridiplantae</taxon>
        <taxon>Streptophyta</taxon>
        <taxon>Embryophyta</taxon>
        <taxon>Tracheophyta</taxon>
        <taxon>Spermatophyta</taxon>
        <taxon>Magnoliopsida</taxon>
        <taxon>Liliopsida</taxon>
        <taxon>Poales</taxon>
        <taxon>Poaceae</taxon>
        <taxon>BOP clade</taxon>
        <taxon>Pooideae</taxon>
        <taxon>Triticodae</taxon>
        <taxon>Triticeae</taxon>
        <taxon>Triticinae</taxon>
        <taxon>Triticum</taxon>
    </lineage>
</organism>
<evidence type="ECO:0000313" key="2">
    <source>
        <dbReference type="Proteomes" id="UP000015106"/>
    </source>
</evidence>
<protein>
    <submittedName>
        <fullName evidence="1">Uncharacterized protein</fullName>
    </submittedName>
</protein>
<dbReference type="Gramene" id="TuG1812G0700003156.01.T01">
    <property type="protein sequence ID" value="TuG1812G0700003156.01.T01.cds325965"/>
    <property type="gene ID" value="TuG1812G0700003156.01"/>
</dbReference>